<dbReference type="Gene3D" id="3.20.110.10">
    <property type="entry name" value="Glycoside hydrolase 38, N terminal domain"/>
    <property type="match status" value="1"/>
</dbReference>
<dbReference type="InterPro" id="IPR011013">
    <property type="entry name" value="Gal_mutarotase_sf_dom"/>
</dbReference>
<evidence type="ECO:0000256" key="4">
    <source>
        <dbReference type="ARBA" id="ARBA00023295"/>
    </source>
</evidence>
<dbReference type="AlphaFoldDB" id="A0A9W5Y983"/>
<comment type="caution">
    <text evidence="6">The sequence shown here is derived from an EMBL/GenBank/DDBJ whole genome shotgun (WGS) entry which is preliminary data.</text>
</comment>
<accession>A0A9W5Y983</accession>
<protein>
    <submittedName>
        <fullName evidence="6">Alpha-mannosidase</fullName>
    </submittedName>
</protein>
<dbReference type="Pfam" id="PF07748">
    <property type="entry name" value="Glyco_hydro_38C"/>
    <property type="match status" value="1"/>
</dbReference>
<dbReference type="GO" id="GO:0046872">
    <property type="term" value="F:metal ion binding"/>
    <property type="evidence" value="ECO:0007669"/>
    <property type="project" value="UniProtKB-KW"/>
</dbReference>
<dbReference type="InterPro" id="IPR000602">
    <property type="entry name" value="Glyco_hydro_38_N"/>
</dbReference>
<evidence type="ECO:0000256" key="3">
    <source>
        <dbReference type="ARBA" id="ARBA00022801"/>
    </source>
</evidence>
<dbReference type="Pfam" id="PF09261">
    <property type="entry name" value="Alpha-mann_mid"/>
    <property type="match status" value="1"/>
</dbReference>
<dbReference type="RefSeq" id="WP_281812300.1">
    <property type="nucleotide sequence ID" value="NZ_BRLB01000001.1"/>
</dbReference>
<dbReference type="GO" id="GO:0030246">
    <property type="term" value="F:carbohydrate binding"/>
    <property type="evidence" value="ECO:0007669"/>
    <property type="project" value="InterPro"/>
</dbReference>
<dbReference type="Gene3D" id="1.20.1270.50">
    <property type="entry name" value="Glycoside hydrolase family 38, central domain"/>
    <property type="match status" value="1"/>
</dbReference>
<dbReference type="Gene3D" id="2.70.98.30">
    <property type="entry name" value="Golgi alpha-mannosidase II, domain 4"/>
    <property type="match status" value="1"/>
</dbReference>
<dbReference type="InterPro" id="IPR011682">
    <property type="entry name" value="Glyco_hydro_38_C"/>
</dbReference>
<keyword evidence="4" id="KW-0326">Glycosidase</keyword>
<evidence type="ECO:0000313" key="6">
    <source>
        <dbReference type="EMBL" id="GKX28226.1"/>
    </source>
</evidence>
<dbReference type="GO" id="GO:0004559">
    <property type="term" value="F:alpha-mannosidase activity"/>
    <property type="evidence" value="ECO:0007669"/>
    <property type="project" value="InterPro"/>
</dbReference>
<proteinExistence type="inferred from homology"/>
<dbReference type="InterPro" id="IPR037094">
    <property type="entry name" value="Glyco_hydro_38_cen_sf"/>
</dbReference>
<evidence type="ECO:0000259" key="5">
    <source>
        <dbReference type="SMART" id="SM00872"/>
    </source>
</evidence>
<name>A0A9W5Y983_9FIRM</name>
<dbReference type="InterPro" id="IPR028995">
    <property type="entry name" value="Glyco_hydro_57/38_cen_sf"/>
</dbReference>
<dbReference type="GO" id="GO:0009313">
    <property type="term" value="P:oligosaccharide catabolic process"/>
    <property type="evidence" value="ECO:0007669"/>
    <property type="project" value="TreeGrafter"/>
</dbReference>
<evidence type="ECO:0000256" key="1">
    <source>
        <dbReference type="ARBA" id="ARBA00009792"/>
    </source>
</evidence>
<organism evidence="6 7">
    <name type="scientific">Vallitalea longa</name>
    <dbReference type="NCBI Taxonomy" id="2936439"/>
    <lineage>
        <taxon>Bacteria</taxon>
        <taxon>Bacillati</taxon>
        <taxon>Bacillota</taxon>
        <taxon>Clostridia</taxon>
        <taxon>Lachnospirales</taxon>
        <taxon>Vallitaleaceae</taxon>
        <taxon>Vallitalea</taxon>
    </lineage>
</organism>
<dbReference type="InterPro" id="IPR015341">
    <property type="entry name" value="Glyco_hydro_38_cen"/>
</dbReference>
<dbReference type="PANTHER" id="PTHR46017">
    <property type="entry name" value="ALPHA-MANNOSIDASE 2C1"/>
    <property type="match status" value="1"/>
</dbReference>
<dbReference type="SUPFAM" id="SSF74650">
    <property type="entry name" value="Galactose mutarotase-like"/>
    <property type="match status" value="1"/>
</dbReference>
<reference evidence="6" key="1">
    <citation type="submission" date="2022-06" db="EMBL/GenBank/DDBJ databases">
        <title>Vallitalea longa sp. nov., an anaerobic bacterium isolated from marine sediment.</title>
        <authorList>
            <person name="Hirano S."/>
            <person name="Terahara T."/>
            <person name="Mori K."/>
            <person name="Hamada M."/>
            <person name="Matsumoto R."/>
            <person name="Kobayashi T."/>
        </authorList>
    </citation>
    <scope>NUCLEOTIDE SEQUENCE</scope>
    <source>
        <strain evidence="6">SH18-1</strain>
    </source>
</reference>
<evidence type="ECO:0000313" key="7">
    <source>
        <dbReference type="Proteomes" id="UP001144256"/>
    </source>
</evidence>
<dbReference type="Proteomes" id="UP001144256">
    <property type="component" value="Unassembled WGS sequence"/>
</dbReference>
<comment type="similarity">
    <text evidence="1">Belongs to the glycosyl hydrolase 38 family.</text>
</comment>
<dbReference type="PANTHER" id="PTHR46017:SF2">
    <property type="entry name" value="MANNOSYLGLYCERATE HYDROLASE"/>
    <property type="match status" value="1"/>
</dbReference>
<dbReference type="InterPro" id="IPR027291">
    <property type="entry name" value="Glyco_hydro_38_N_sf"/>
</dbReference>
<dbReference type="SMART" id="SM00872">
    <property type="entry name" value="Alpha-mann_mid"/>
    <property type="match status" value="1"/>
</dbReference>
<evidence type="ECO:0000256" key="2">
    <source>
        <dbReference type="ARBA" id="ARBA00022723"/>
    </source>
</evidence>
<dbReference type="InterPro" id="IPR011330">
    <property type="entry name" value="Glyco_hydro/deAcase_b/a-brl"/>
</dbReference>
<dbReference type="GO" id="GO:0006013">
    <property type="term" value="P:mannose metabolic process"/>
    <property type="evidence" value="ECO:0007669"/>
    <property type="project" value="InterPro"/>
</dbReference>
<dbReference type="Pfam" id="PF01074">
    <property type="entry name" value="Glyco_hydro_38N"/>
    <property type="match status" value="1"/>
</dbReference>
<sequence>MVKGHVICHTHWDREWYLTREAFRIKLVRLIDKILDIIDNSPEYVSFMLDGQTIAIEDYVEIRPENQERLMKAIKSGKILSGPWYILPDELLISGESHIRNYIIGSKVADRYGRRMNVGYLPDSFGHPEQMPQIIKGLGMDTMVFWRGTSNAMKDSEFYFQSPYKDCKVLCVHLPCGYGNSARLLNTDETISRIEEMVENLHEKSLTDVVLLMNGSDHISAQSDIVEIVNNFNRKTDKDIEIKLSTMEECVNEIKSNLNEMKTYSGELRYGDRSYILGGTLSTRIRLKQRNHVVQKKMERYLEPIKAIQKLMGNKENFEGYSNYLWKKILENHPHDSICGCSIDEVHTEMETRFNCVEQLEDQLINQSFIEIKLMLDKSIDNKKADAQLMLFEPSQDRLNDYVEIDIDLDSMLVQEVNYAKSIIDDYEDSIVHPDLPESLMIKDDYGRKMDNVILDKKKEYYQYLNDDKLPEIYKVNRVRVGIYLPKFNYGIHLLNVYKSNNKENNIEIIHNNHIENEFYRIEFDYNDCSLIVLDKKNNKVHKGVHKLIDKGDAGDEYTYSWPVEDKIYSLDSNDIQVAIDRKGDIKQSFIINGTLNLPEQLTEDRKTRDSILTQSKIAVEVTLYKGIDRIDFNTVIDNNSKDHRIQVEFPTGVLSKENSSSTAFAVTKRNTDIVVPEDWAEYPQTTNPNHGFVDVSTDEYGLSMSNLGLTEYEAVNSNNQTYVRLTLLRCVGWLSRTDLLTRKGNGGWTIETKDSQCIGRHEFNYGITYHIKDWRNSNAYMQSDRKIHSIILSQLRASDGNLVLNNDLFEFLSNLPKNIRLSTVKISEDQKGIVFRVYSILDKKEDFDLELPKNIHEVHLTDLKETKLEQIKLEGNNIKLSIKPAQIVTVLLEL</sequence>
<dbReference type="Gene3D" id="2.60.40.2220">
    <property type="match status" value="1"/>
</dbReference>
<dbReference type="InterPro" id="IPR041147">
    <property type="entry name" value="GH38_C"/>
</dbReference>
<keyword evidence="7" id="KW-1185">Reference proteome</keyword>
<keyword evidence="2" id="KW-0479">Metal-binding</keyword>
<feature type="domain" description="Glycoside hydrolase family 38 central" evidence="5">
    <location>
        <begin position="280"/>
        <end position="354"/>
    </location>
</feature>
<gene>
    <name evidence="6" type="primary">ypdB</name>
    <name evidence="6" type="ORF">SH1V18_07060</name>
</gene>
<dbReference type="SUPFAM" id="SSF88688">
    <property type="entry name" value="Families 57/38 glycoside transferase middle domain"/>
    <property type="match status" value="1"/>
</dbReference>
<dbReference type="SUPFAM" id="SSF88713">
    <property type="entry name" value="Glycoside hydrolase/deacetylase"/>
    <property type="match status" value="1"/>
</dbReference>
<keyword evidence="3" id="KW-0378">Hydrolase</keyword>
<dbReference type="Pfam" id="PF17677">
    <property type="entry name" value="Glyco_hydro38C2"/>
    <property type="match status" value="1"/>
</dbReference>
<dbReference type="EMBL" id="BRLB01000001">
    <property type="protein sequence ID" value="GKX28226.1"/>
    <property type="molecule type" value="Genomic_DNA"/>
</dbReference>